<accession>A0A2I0A470</accession>
<reference evidence="2 3" key="1">
    <citation type="journal article" date="2017" name="Nature">
        <title>The Apostasia genome and the evolution of orchids.</title>
        <authorList>
            <person name="Zhang G.Q."/>
            <person name="Liu K.W."/>
            <person name="Li Z."/>
            <person name="Lohaus R."/>
            <person name="Hsiao Y.Y."/>
            <person name="Niu S.C."/>
            <person name="Wang J.Y."/>
            <person name="Lin Y.C."/>
            <person name="Xu Q."/>
            <person name="Chen L.J."/>
            <person name="Yoshida K."/>
            <person name="Fujiwara S."/>
            <person name="Wang Z.W."/>
            <person name="Zhang Y.Q."/>
            <person name="Mitsuda N."/>
            <person name="Wang M."/>
            <person name="Liu G.H."/>
            <person name="Pecoraro L."/>
            <person name="Huang H.X."/>
            <person name="Xiao X.J."/>
            <person name="Lin M."/>
            <person name="Wu X.Y."/>
            <person name="Wu W.L."/>
            <person name="Chen Y.Y."/>
            <person name="Chang S.B."/>
            <person name="Sakamoto S."/>
            <person name="Ohme-Takagi M."/>
            <person name="Yagi M."/>
            <person name="Zeng S.J."/>
            <person name="Shen C.Y."/>
            <person name="Yeh C.M."/>
            <person name="Luo Y.B."/>
            <person name="Tsai W.C."/>
            <person name="Van de Peer Y."/>
            <person name="Liu Z.J."/>
        </authorList>
    </citation>
    <scope>NUCLEOTIDE SEQUENCE [LARGE SCALE GENOMIC DNA]</scope>
    <source>
        <strain evidence="3">cv. Shenzhen</strain>
        <tissue evidence="2">Stem</tissue>
    </source>
</reference>
<sequence length="78" mass="7884">MAWRLPTPSPLLSHTASGSPSPSSKDPSVNCSSDSHQTPSSPTPSSLGPPKLPPPPASRGTPSPAPACLRFRSIGASL</sequence>
<evidence type="ECO:0000256" key="1">
    <source>
        <dbReference type="SAM" id="MobiDB-lite"/>
    </source>
</evidence>
<organism evidence="2 3">
    <name type="scientific">Apostasia shenzhenica</name>
    <dbReference type="NCBI Taxonomy" id="1088818"/>
    <lineage>
        <taxon>Eukaryota</taxon>
        <taxon>Viridiplantae</taxon>
        <taxon>Streptophyta</taxon>
        <taxon>Embryophyta</taxon>
        <taxon>Tracheophyta</taxon>
        <taxon>Spermatophyta</taxon>
        <taxon>Magnoliopsida</taxon>
        <taxon>Liliopsida</taxon>
        <taxon>Asparagales</taxon>
        <taxon>Orchidaceae</taxon>
        <taxon>Apostasioideae</taxon>
        <taxon>Apostasia</taxon>
    </lineage>
</organism>
<proteinExistence type="predicted"/>
<gene>
    <name evidence="2" type="ORF">AXF42_Ash013429</name>
</gene>
<name>A0A2I0A470_9ASPA</name>
<dbReference type="Proteomes" id="UP000236161">
    <property type="component" value="Unassembled WGS sequence"/>
</dbReference>
<dbReference type="EMBL" id="KZ452026">
    <property type="protein sequence ID" value="PKA50340.1"/>
    <property type="molecule type" value="Genomic_DNA"/>
</dbReference>
<evidence type="ECO:0000313" key="2">
    <source>
        <dbReference type="EMBL" id="PKA50340.1"/>
    </source>
</evidence>
<dbReference type="AlphaFoldDB" id="A0A2I0A470"/>
<evidence type="ECO:0000313" key="3">
    <source>
        <dbReference type="Proteomes" id="UP000236161"/>
    </source>
</evidence>
<keyword evidence="3" id="KW-1185">Reference proteome</keyword>
<feature type="compositionally biased region" description="Low complexity" evidence="1">
    <location>
        <begin position="13"/>
        <end position="49"/>
    </location>
</feature>
<feature type="region of interest" description="Disordered" evidence="1">
    <location>
        <begin position="1"/>
        <end position="78"/>
    </location>
</feature>
<protein>
    <submittedName>
        <fullName evidence="2">Uncharacterized protein</fullName>
    </submittedName>
</protein>